<dbReference type="RefSeq" id="WP_147206002.1">
    <property type="nucleotide sequence ID" value="NZ_BJYT01000030.1"/>
</dbReference>
<dbReference type="Gene3D" id="3.30.70.100">
    <property type="match status" value="1"/>
</dbReference>
<dbReference type="SUPFAM" id="SSF54909">
    <property type="entry name" value="Dimeric alpha+beta barrel"/>
    <property type="match status" value="1"/>
</dbReference>
<evidence type="ECO:0000256" key="2">
    <source>
        <dbReference type="ARBA" id="ARBA00023235"/>
    </source>
</evidence>
<sequence>MQRIAFKMQLFPGFEEEYKKRHDELWPELKQLLKDAGISDYSIFLDETTNNLFGVMKAEDAAKLNDLPATEIMQKWWKQNVGIMETNPDNSPVQIPLKELFYLP</sequence>
<dbReference type="NCBIfam" id="TIGR02625">
    <property type="entry name" value="YiiL_rotase"/>
    <property type="match status" value="1"/>
</dbReference>
<evidence type="ECO:0000256" key="1">
    <source>
        <dbReference type="ARBA" id="ARBA00022490"/>
    </source>
</evidence>
<dbReference type="EC" id="5.1.3.32" evidence="5"/>
<keyword evidence="3" id="KW-0119">Carbohydrate metabolism</keyword>
<proteinExistence type="inferred from homology"/>
<dbReference type="GO" id="GO:0062192">
    <property type="term" value="F:L-rhamnose mutarotase activity"/>
    <property type="evidence" value="ECO:0007669"/>
    <property type="project" value="UniProtKB-UniRule"/>
</dbReference>
<dbReference type="PANTHER" id="PTHR34389">
    <property type="entry name" value="L-RHAMNOSE MUTAROTASE"/>
    <property type="match status" value="1"/>
</dbReference>
<gene>
    <name evidence="6" type="primary">rhaM</name>
    <name evidence="6" type="ORF">SAE01_43690</name>
</gene>
<accession>A0A512BIU2</accession>
<keyword evidence="1" id="KW-0963">Cytoplasm</keyword>
<dbReference type="GO" id="GO:0005737">
    <property type="term" value="C:cytoplasm"/>
    <property type="evidence" value="ECO:0007669"/>
    <property type="project" value="InterPro"/>
</dbReference>
<dbReference type="PANTHER" id="PTHR34389:SF2">
    <property type="entry name" value="L-RHAMNOSE MUTAROTASE"/>
    <property type="match status" value="1"/>
</dbReference>
<comment type="caution">
    <text evidence="6">The sequence shown here is derived from an EMBL/GenBank/DDBJ whole genome shotgun (WGS) entry which is preliminary data.</text>
</comment>
<protein>
    <recommendedName>
        <fullName evidence="5">L-rhamnose mutarotase</fullName>
        <ecNumber evidence="5">5.1.3.32</ecNumber>
    </recommendedName>
</protein>
<evidence type="ECO:0000256" key="3">
    <source>
        <dbReference type="ARBA" id="ARBA00023277"/>
    </source>
</evidence>
<dbReference type="Pfam" id="PF05336">
    <property type="entry name" value="rhaM"/>
    <property type="match status" value="1"/>
</dbReference>
<dbReference type="HAMAP" id="MF_01663">
    <property type="entry name" value="L_rham_rotase"/>
    <property type="match status" value="1"/>
</dbReference>
<keyword evidence="4" id="KW-0684">Rhamnose metabolism</keyword>
<dbReference type="OrthoDB" id="9799608at2"/>
<evidence type="ECO:0000256" key="4">
    <source>
        <dbReference type="ARBA" id="ARBA00023308"/>
    </source>
</evidence>
<reference evidence="6 7" key="1">
    <citation type="submission" date="2019-07" db="EMBL/GenBank/DDBJ databases">
        <title>Whole genome shotgun sequence of Segetibacter aerophilus NBRC 106135.</title>
        <authorList>
            <person name="Hosoyama A."/>
            <person name="Uohara A."/>
            <person name="Ohji S."/>
            <person name="Ichikawa N."/>
        </authorList>
    </citation>
    <scope>NUCLEOTIDE SEQUENCE [LARGE SCALE GENOMIC DNA]</scope>
    <source>
        <strain evidence="6 7">NBRC 106135</strain>
    </source>
</reference>
<evidence type="ECO:0000313" key="6">
    <source>
        <dbReference type="EMBL" id="GEO11873.1"/>
    </source>
</evidence>
<dbReference type="EMBL" id="BJYT01000030">
    <property type="protein sequence ID" value="GEO11873.1"/>
    <property type="molecule type" value="Genomic_DNA"/>
</dbReference>
<dbReference type="InterPro" id="IPR013448">
    <property type="entry name" value="L-rhamnose_mutarotase"/>
</dbReference>
<keyword evidence="2" id="KW-0413">Isomerase</keyword>
<evidence type="ECO:0000313" key="7">
    <source>
        <dbReference type="Proteomes" id="UP000321513"/>
    </source>
</evidence>
<dbReference type="Proteomes" id="UP000321513">
    <property type="component" value="Unassembled WGS sequence"/>
</dbReference>
<organism evidence="6 7">
    <name type="scientific">Segetibacter aerophilus</name>
    <dbReference type="NCBI Taxonomy" id="670293"/>
    <lineage>
        <taxon>Bacteria</taxon>
        <taxon>Pseudomonadati</taxon>
        <taxon>Bacteroidota</taxon>
        <taxon>Chitinophagia</taxon>
        <taxon>Chitinophagales</taxon>
        <taxon>Chitinophagaceae</taxon>
        <taxon>Segetibacter</taxon>
    </lineage>
</organism>
<dbReference type="InterPro" id="IPR008000">
    <property type="entry name" value="Rham/fucose_mutarotase"/>
</dbReference>
<name>A0A512BIU2_9BACT</name>
<dbReference type="GO" id="GO:0019301">
    <property type="term" value="P:rhamnose catabolic process"/>
    <property type="evidence" value="ECO:0007669"/>
    <property type="project" value="UniProtKB-UniRule"/>
</dbReference>
<evidence type="ECO:0000256" key="5">
    <source>
        <dbReference type="NCBIfam" id="TIGR02625"/>
    </source>
</evidence>
<keyword evidence="7" id="KW-1185">Reference proteome</keyword>
<dbReference type="InterPro" id="IPR011008">
    <property type="entry name" value="Dimeric_a/b-barrel"/>
</dbReference>
<dbReference type="AlphaFoldDB" id="A0A512BIU2"/>